<organism evidence="9 10">
    <name type="scientific">Faecalicatena faecalis</name>
    <dbReference type="NCBI Taxonomy" id="2726362"/>
    <lineage>
        <taxon>Bacteria</taxon>
        <taxon>Bacillati</taxon>
        <taxon>Bacillota</taxon>
        <taxon>Clostridia</taxon>
        <taxon>Lachnospirales</taxon>
        <taxon>Lachnospiraceae</taxon>
        <taxon>Faecalicatena</taxon>
    </lineage>
</organism>
<dbReference type="Proteomes" id="UP000723714">
    <property type="component" value="Unassembled WGS sequence"/>
</dbReference>
<evidence type="ECO:0000256" key="4">
    <source>
        <dbReference type="ARBA" id="ARBA00022989"/>
    </source>
</evidence>
<gene>
    <name evidence="9" type="ORF">HGO97_021605</name>
</gene>
<dbReference type="Pfam" id="PF04277">
    <property type="entry name" value="OAD_gamma"/>
    <property type="match status" value="1"/>
</dbReference>
<dbReference type="PROSITE" id="PS51257">
    <property type="entry name" value="PROKAR_LIPOPROTEIN"/>
    <property type="match status" value="1"/>
</dbReference>
<proteinExistence type="predicted"/>
<dbReference type="InterPro" id="IPR005899">
    <property type="entry name" value="Na_pump_deCOase"/>
</dbReference>
<evidence type="ECO:0000259" key="8">
    <source>
        <dbReference type="Pfam" id="PF13026"/>
    </source>
</evidence>
<evidence type="ECO:0000256" key="5">
    <source>
        <dbReference type="ARBA" id="ARBA00023136"/>
    </source>
</evidence>
<evidence type="ECO:0000313" key="10">
    <source>
        <dbReference type="Proteomes" id="UP000723714"/>
    </source>
</evidence>
<accession>A0ABS6D9V3</accession>
<dbReference type="RefSeq" id="WP_216245137.1">
    <property type="nucleotide sequence ID" value="NZ_JABACJ020000033.1"/>
</dbReference>
<dbReference type="Pfam" id="PF13026">
    <property type="entry name" value="DUF3887"/>
    <property type="match status" value="1"/>
</dbReference>
<keyword evidence="10" id="KW-1185">Reference proteome</keyword>
<keyword evidence="5 6" id="KW-0472">Membrane</keyword>
<keyword evidence="2" id="KW-1003">Cell membrane</keyword>
<dbReference type="EMBL" id="JABACJ020000033">
    <property type="protein sequence ID" value="MBU3878404.1"/>
    <property type="molecule type" value="Genomic_DNA"/>
</dbReference>
<sequence length="261" mass="28088">MKKKISILCLVFLLIFSFTGCGSKGKDTVDYDQATMQSYADMIVQSFNNMGDADFQRFEDMSDLALNMTLLQSGLPIEGDNFVTMIEAWKAGIKECGELTEVGDYELTTSNSGATLTAEAVFENRTGELSFTFDEKMNMESLTVNAHYSTGEILKKAGLNTVLGMGTVFVVLIFISFIISLFKFIPAIEKKFSKKAKAANPAPAPAAAPKAAPAAPVVTQAADQDGELAAVIAAAIAAAEGTSTDGFIVRSIKRRKSNRWS</sequence>
<keyword evidence="4 6" id="KW-1133">Transmembrane helix</keyword>
<feature type="signal peptide" evidence="7">
    <location>
        <begin position="1"/>
        <end position="23"/>
    </location>
</feature>
<feature type="transmembrane region" description="Helical" evidence="6">
    <location>
        <begin position="162"/>
        <end position="185"/>
    </location>
</feature>
<comment type="subcellular location">
    <subcellularLocation>
        <location evidence="1">Cell membrane</location>
    </subcellularLocation>
</comment>
<dbReference type="NCBIfam" id="TIGR01195">
    <property type="entry name" value="oadG_fam"/>
    <property type="match status" value="1"/>
</dbReference>
<evidence type="ECO:0000313" key="9">
    <source>
        <dbReference type="EMBL" id="MBU3878404.1"/>
    </source>
</evidence>
<dbReference type="InterPro" id="IPR024981">
    <property type="entry name" value="DUF3887"/>
</dbReference>
<keyword evidence="7" id="KW-0732">Signal</keyword>
<evidence type="ECO:0000256" key="2">
    <source>
        <dbReference type="ARBA" id="ARBA00022475"/>
    </source>
</evidence>
<protein>
    <submittedName>
        <fullName evidence="9">OadG family protein</fullName>
    </submittedName>
</protein>
<feature type="domain" description="DUF3887" evidence="8">
    <location>
        <begin position="48"/>
        <end position="142"/>
    </location>
</feature>
<comment type="caution">
    <text evidence="9">The sequence shown here is derived from an EMBL/GenBank/DDBJ whole genome shotgun (WGS) entry which is preliminary data.</text>
</comment>
<evidence type="ECO:0000256" key="1">
    <source>
        <dbReference type="ARBA" id="ARBA00004236"/>
    </source>
</evidence>
<feature type="chain" id="PRO_5046347383" evidence="7">
    <location>
        <begin position="24"/>
        <end position="261"/>
    </location>
</feature>
<reference evidence="9 10" key="1">
    <citation type="submission" date="2021-06" db="EMBL/GenBank/DDBJ databases">
        <title>Faecalicatena sp. nov. isolated from porcine feces.</title>
        <authorList>
            <person name="Oh B.S."/>
            <person name="Lee J.H."/>
        </authorList>
    </citation>
    <scope>NUCLEOTIDE SEQUENCE [LARGE SCALE GENOMIC DNA]</scope>
    <source>
        <strain evidence="9 10">AGMB00832</strain>
    </source>
</reference>
<name>A0ABS6D9V3_9FIRM</name>
<evidence type="ECO:0000256" key="6">
    <source>
        <dbReference type="SAM" id="Phobius"/>
    </source>
</evidence>
<evidence type="ECO:0000256" key="3">
    <source>
        <dbReference type="ARBA" id="ARBA00022692"/>
    </source>
</evidence>
<keyword evidence="3 6" id="KW-0812">Transmembrane</keyword>
<evidence type="ECO:0000256" key="7">
    <source>
        <dbReference type="SAM" id="SignalP"/>
    </source>
</evidence>